<dbReference type="RefSeq" id="WP_123236157.1">
    <property type="nucleotide sequence ID" value="NZ_RJVP01000001.1"/>
</dbReference>
<evidence type="ECO:0000256" key="3">
    <source>
        <dbReference type="ARBA" id="ARBA00022741"/>
    </source>
</evidence>
<name>A0A3N0V629_9PROT</name>
<dbReference type="PANTHER" id="PTHR43311">
    <property type="entry name" value="GLUTAMATE--TRNA LIGASE"/>
    <property type="match status" value="1"/>
</dbReference>
<dbReference type="EC" id="6.1.1.-" evidence="7"/>
<keyword evidence="5 7" id="KW-0067">ATP-binding</keyword>
<keyword evidence="8" id="KW-0648">Protein biosynthesis</keyword>
<keyword evidence="1 7" id="KW-0436">Ligase</keyword>
<evidence type="ECO:0000256" key="6">
    <source>
        <dbReference type="ARBA" id="ARBA00023146"/>
    </source>
</evidence>
<evidence type="ECO:0000256" key="7">
    <source>
        <dbReference type="HAMAP-Rule" id="MF_01428"/>
    </source>
</evidence>
<dbReference type="EMBL" id="RJVP01000001">
    <property type="protein sequence ID" value="ROH88163.1"/>
    <property type="molecule type" value="Genomic_DNA"/>
</dbReference>
<keyword evidence="6 7" id="KW-0030">Aminoacyl-tRNA synthetase</keyword>
<feature type="short sequence motif" description="'KMSKS' region" evidence="7">
    <location>
        <begin position="242"/>
        <end position="246"/>
    </location>
</feature>
<dbReference type="InterPro" id="IPR049940">
    <property type="entry name" value="GluQ/Sye"/>
</dbReference>
<evidence type="ECO:0000259" key="9">
    <source>
        <dbReference type="Pfam" id="PF00749"/>
    </source>
</evidence>
<dbReference type="AlphaFoldDB" id="A0A3N0V629"/>
<feature type="binding site" evidence="7">
    <location>
        <position position="132"/>
    </location>
    <ligand>
        <name>Zn(2+)</name>
        <dbReference type="ChEBI" id="CHEBI:29105"/>
    </ligand>
</feature>
<feature type="binding site" evidence="7">
    <location>
        <position position="99"/>
    </location>
    <ligand>
        <name>Zn(2+)</name>
        <dbReference type="ChEBI" id="CHEBI:29105"/>
    </ligand>
</feature>
<feature type="domain" description="Glutamyl/glutaminyl-tRNA synthetase class Ib catalytic" evidence="9">
    <location>
        <begin position="3"/>
        <end position="249"/>
    </location>
</feature>
<feature type="binding site" evidence="7">
    <location>
        <position position="245"/>
    </location>
    <ligand>
        <name>ATP</name>
        <dbReference type="ChEBI" id="CHEBI:30616"/>
    </ligand>
</feature>
<evidence type="ECO:0000256" key="1">
    <source>
        <dbReference type="ARBA" id="ARBA00022598"/>
    </source>
</evidence>
<dbReference type="NCBIfam" id="NF004314">
    <property type="entry name" value="PRK05710.1-3"/>
    <property type="match status" value="1"/>
</dbReference>
<evidence type="ECO:0000256" key="2">
    <source>
        <dbReference type="ARBA" id="ARBA00022723"/>
    </source>
</evidence>
<keyword evidence="2 7" id="KW-0479">Metal-binding</keyword>
<comment type="similarity">
    <text evidence="7">Belongs to the class-I aminoacyl-tRNA synthetase family. GluQ subfamily.</text>
</comment>
<dbReference type="SUPFAM" id="SSF52374">
    <property type="entry name" value="Nucleotidylyl transferase"/>
    <property type="match status" value="1"/>
</dbReference>
<feature type="binding site" evidence="7">
    <location>
        <position position="41"/>
    </location>
    <ligand>
        <name>L-glutamate</name>
        <dbReference type="ChEBI" id="CHEBI:29985"/>
    </ligand>
</feature>
<dbReference type="GO" id="GO:0004818">
    <property type="term" value="F:glutamate-tRNA ligase activity"/>
    <property type="evidence" value="ECO:0007669"/>
    <property type="project" value="TreeGrafter"/>
</dbReference>
<dbReference type="Gene3D" id="3.40.50.620">
    <property type="entry name" value="HUPs"/>
    <property type="match status" value="1"/>
</dbReference>
<gene>
    <name evidence="7" type="primary">gluQ</name>
    <name evidence="10" type="ORF">ED236_01425</name>
</gene>
<comment type="caution">
    <text evidence="10">The sequence shown here is derived from an EMBL/GenBank/DDBJ whole genome shotgun (WGS) entry which is preliminary data.</text>
</comment>
<evidence type="ECO:0000256" key="4">
    <source>
        <dbReference type="ARBA" id="ARBA00022833"/>
    </source>
</evidence>
<feature type="binding site" evidence="7">
    <location>
        <position position="97"/>
    </location>
    <ligand>
        <name>Zn(2+)</name>
        <dbReference type="ChEBI" id="CHEBI:29105"/>
    </ligand>
</feature>
<dbReference type="NCBIfam" id="TIGR03838">
    <property type="entry name" value="queuosine_YadB"/>
    <property type="match status" value="1"/>
</dbReference>
<dbReference type="InterPro" id="IPR022380">
    <property type="entry name" value="Glu-Q_tRNA(Asp)_Synthase"/>
</dbReference>
<keyword evidence="3 7" id="KW-0547">Nucleotide-binding</keyword>
<dbReference type="PANTHER" id="PTHR43311:SF1">
    <property type="entry name" value="GLUTAMYL-Q TRNA(ASP) SYNTHETASE"/>
    <property type="match status" value="1"/>
</dbReference>
<dbReference type="InterPro" id="IPR000924">
    <property type="entry name" value="Glu/Gln-tRNA-synth"/>
</dbReference>
<dbReference type="Proteomes" id="UP000275137">
    <property type="component" value="Unassembled WGS sequence"/>
</dbReference>
<dbReference type="GO" id="GO:0008270">
    <property type="term" value="F:zinc ion binding"/>
    <property type="evidence" value="ECO:0007669"/>
    <property type="project" value="UniProtKB-UniRule"/>
</dbReference>
<dbReference type="GO" id="GO:0006424">
    <property type="term" value="P:glutamyl-tRNA aminoacylation"/>
    <property type="evidence" value="ECO:0007669"/>
    <property type="project" value="InterPro"/>
</dbReference>
<dbReference type="Pfam" id="PF00749">
    <property type="entry name" value="tRNA-synt_1c"/>
    <property type="match status" value="1"/>
</dbReference>
<dbReference type="InterPro" id="IPR014729">
    <property type="entry name" value="Rossmann-like_a/b/a_fold"/>
</dbReference>
<accession>A0A3N0V629</accession>
<feature type="binding site" evidence="7">
    <location>
        <position position="204"/>
    </location>
    <ligand>
        <name>L-glutamate</name>
        <dbReference type="ChEBI" id="CHEBI:29985"/>
    </ligand>
</feature>
<dbReference type="GO" id="GO:0005524">
    <property type="term" value="F:ATP binding"/>
    <property type="evidence" value="ECO:0007669"/>
    <property type="project" value="UniProtKB-KW"/>
</dbReference>
<evidence type="ECO:0000256" key="8">
    <source>
        <dbReference type="RuleBase" id="RU363037"/>
    </source>
</evidence>
<feature type="binding site" evidence="7">
    <location>
        <position position="128"/>
    </location>
    <ligand>
        <name>Zn(2+)</name>
        <dbReference type="ChEBI" id="CHEBI:29105"/>
    </ligand>
</feature>
<dbReference type="HAMAP" id="MF_01428">
    <property type="entry name" value="Glu_Q_tRNA_synth"/>
    <property type="match status" value="1"/>
</dbReference>
<comment type="cofactor">
    <cofactor evidence="7">
        <name>Zn(2+)</name>
        <dbReference type="ChEBI" id="CHEBI:29105"/>
    </cofactor>
    <text evidence="7">Binds 1 zinc ion per subunit.</text>
</comment>
<evidence type="ECO:0000256" key="5">
    <source>
        <dbReference type="ARBA" id="ARBA00022840"/>
    </source>
</evidence>
<sequence length="308" mass="33777">MYRGRFAPSPSGPLHFGSLVAATASYLEARTQGGEWLVRMEDLDTPRVVSGAADDILRTLEAYGFSWDGPVMYQSQRNDAYQAALASLQAQGLVYPCGCSRKEIADSVTLHSALQGHSVLQGIEGLVYPGTCRHGLPAGKQARAWRVLTDSRAIQFVDAVQGLQSQRLDTAIGDFVLKRADGLYAYQLAVVVDDAEQQISHVLRGADLLDSTARQRYLQQLLGLSQVHYAHVPVASNAAGEKLSKQTLASPLDTRNAGTTLWHCLCFLGQRVPQALQSAPSGELWQWALTHWKLEQVARQRSIRLDTH</sequence>
<proteinExistence type="inferred from homology"/>
<dbReference type="PRINTS" id="PR00987">
    <property type="entry name" value="TRNASYNTHGLU"/>
</dbReference>
<protein>
    <recommendedName>
        <fullName evidence="7">Glutamyl-Q tRNA(Asp) synthetase</fullName>
        <shortName evidence="7">Glu-Q-RSs</shortName>
        <ecNumber evidence="7">6.1.1.-</ecNumber>
    </recommendedName>
</protein>
<evidence type="ECO:0000313" key="10">
    <source>
        <dbReference type="EMBL" id="ROH88163.1"/>
    </source>
</evidence>
<dbReference type="GO" id="GO:0006400">
    <property type="term" value="P:tRNA modification"/>
    <property type="evidence" value="ECO:0007669"/>
    <property type="project" value="InterPro"/>
</dbReference>
<feature type="short sequence motif" description="'HIGH' region" evidence="7">
    <location>
        <begin position="8"/>
        <end position="18"/>
    </location>
</feature>
<dbReference type="InterPro" id="IPR020058">
    <property type="entry name" value="Glu/Gln-tRNA-synth_Ib_cat-dom"/>
</dbReference>
<dbReference type="GO" id="GO:0005829">
    <property type="term" value="C:cytosol"/>
    <property type="evidence" value="ECO:0007669"/>
    <property type="project" value="TreeGrafter"/>
</dbReference>
<feature type="binding site" evidence="7">
    <location>
        <begin position="5"/>
        <end position="9"/>
    </location>
    <ligand>
        <name>L-glutamate</name>
        <dbReference type="ChEBI" id="CHEBI:29985"/>
    </ligand>
</feature>
<keyword evidence="11" id="KW-1185">Reference proteome</keyword>
<dbReference type="NCBIfam" id="NF004313">
    <property type="entry name" value="PRK05710.1-2"/>
    <property type="match status" value="1"/>
</dbReference>
<organism evidence="10 11">
    <name type="scientific">Pseudomethylobacillus aquaticus</name>
    <dbReference type="NCBI Taxonomy" id="2676064"/>
    <lineage>
        <taxon>Bacteria</taxon>
        <taxon>Pseudomonadati</taxon>
        <taxon>Pseudomonadota</taxon>
        <taxon>Betaproteobacteria</taxon>
        <taxon>Nitrosomonadales</taxon>
        <taxon>Methylophilaceae</taxon>
        <taxon>Pseudomethylobacillus</taxon>
    </lineage>
</organism>
<dbReference type="FunFam" id="3.40.50.620:FF:000093">
    <property type="entry name" value="Glutamyl-Q tRNA(Asp) synthetase"/>
    <property type="match status" value="1"/>
</dbReference>
<evidence type="ECO:0000313" key="11">
    <source>
        <dbReference type="Proteomes" id="UP000275137"/>
    </source>
</evidence>
<feature type="binding site" evidence="7">
    <location>
        <position position="186"/>
    </location>
    <ligand>
        <name>L-glutamate</name>
        <dbReference type="ChEBI" id="CHEBI:29985"/>
    </ligand>
</feature>
<keyword evidence="4 7" id="KW-0862">Zinc</keyword>
<reference evidence="10 11" key="1">
    <citation type="submission" date="2018-10" db="EMBL/GenBank/DDBJ databases">
        <authorList>
            <person name="Chen W.-M."/>
        </authorList>
    </citation>
    <scope>NUCLEOTIDE SEQUENCE [LARGE SCALE GENOMIC DNA]</scope>
    <source>
        <strain evidence="10 11">H-5</strain>
    </source>
</reference>
<comment type="function">
    <text evidence="7">Catalyzes the tRNA-independent activation of glutamate in presence of ATP and the subsequent transfer of glutamate onto a tRNA(Asp). Glutamate is transferred on the 2-amino-5-(4,5-dihydroxy-2-cyclopenten-1-yl) moiety of the queuosine in the wobble position of the QUC anticodon.</text>
</comment>